<feature type="non-terminal residue" evidence="4">
    <location>
        <position position="124"/>
    </location>
</feature>
<reference evidence="4" key="1">
    <citation type="submission" date="2021-03" db="EMBL/GenBank/DDBJ databases">
        <authorList>
            <person name="Tran Van P."/>
        </authorList>
    </citation>
    <scope>NUCLEOTIDE SEQUENCE</scope>
</reference>
<dbReference type="Proteomes" id="UP001153148">
    <property type="component" value="Unassembled WGS sequence"/>
</dbReference>
<comment type="caution">
    <text evidence="4">The sequence shown here is derived from an EMBL/GenBank/DDBJ whole genome shotgun (WGS) entry which is preliminary data.</text>
</comment>
<evidence type="ECO:0000256" key="1">
    <source>
        <dbReference type="ARBA" id="ARBA00022801"/>
    </source>
</evidence>
<organism evidence="4 5">
    <name type="scientific">Timema podura</name>
    <name type="common">Walking stick</name>
    <dbReference type="NCBI Taxonomy" id="61482"/>
    <lineage>
        <taxon>Eukaryota</taxon>
        <taxon>Metazoa</taxon>
        <taxon>Ecdysozoa</taxon>
        <taxon>Arthropoda</taxon>
        <taxon>Hexapoda</taxon>
        <taxon>Insecta</taxon>
        <taxon>Pterygota</taxon>
        <taxon>Neoptera</taxon>
        <taxon>Polyneoptera</taxon>
        <taxon>Phasmatodea</taxon>
        <taxon>Timematodea</taxon>
        <taxon>Timematoidea</taxon>
        <taxon>Timematidae</taxon>
        <taxon>Timema</taxon>
    </lineage>
</organism>
<evidence type="ECO:0000313" key="5">
    <source>
        <dbReference type="Proteomes" id="UP001153148"/>
    </source>
</evidence>
<dbReference type="PANTHER" id="PTHR23421">
    <property type="entry name" value="BETA-GALACTOSIDASE RELATED"/>
    <property type="match status" value="1"/>
</dbReference>
<keyword evidence="1" id="KW-0378">Hydrolase</keyword>
<keyword evidence="5" id="KW-1185">Reference proteome</keyword>
<accession>A0ABN7P844</accession>
<dbReference type="Gene3D" id="2.60.120.260">
    <property type="entry name" value="Galactose-binding domain-like"/>
    <property type="match status" value="1"/>
</dbReference>
<dbReference type="InterPro" id="IPR001944">
    <property type="entry name" value="Glycoside_Hdrlase_35"/>
</dbReference>
<dbReference type="SUPFAM" id="SSF49785">
    <property type="entry name" value="Galactose-binding domain-like"/>
    <property type="match status" value="1"/>
</dbReference>
<evidence type="ECO:0000313" key="4">
    <source>
        <dbReference type="EMBL" id="CAG2062314.1"/>
    </source>
</evidence>
<protein>
    <recommendedName>
        <fullName evidence="3">Beta-galactosidase galactose-binding domain-containing protein</fullName>
    </recommendedName>
</protein>
<proteinExistence type="predicted"/>
<evidence type="ECO:0000256" key="2">
    <source>
        <dbReference type="ARBA" id="ARBA00023295"/>
    </source>
</evidence>
<feature type="domain" description="Beta-galactosidase galactose-binding" evidence="3">
    <location>
        <begin position="2"/>
        <end position="58"/>
    </location>
</feature>
<evidence type="ECO:0000259" key="3">
    <source>
        <dbReference type="Pfam" id="PF21467"/>
    </source>
</evidence>
<sequence length="124" mass="13573">MYRATIDVTSPHDTFLDMSSWGKGNVFVNGFNIGRYFPAAGPAKTLYIPAPLLNAGTNENSFRRVLDTSPIGGESIFTQRIREGGGVALWMSGRRPIARLDFPLLPQRRQYGGSRAGTVGLEIN</sequence>
<name>A0ABN7P844_TIMPD</name>
<dbReference type="InterPro" id="IPR048913">
    <property type="entry name" value="BetaGal_gal-bd"/>
</dbReference>
<dbReference type="InterPro" id="IPR008979">
    <property type="entry name" value="Galactose-bd-like_sf"/>
</dbReference>
<gene>
    <name evidence="4" type="ORF">TPAB3V08_LOCUS9265</name>
</gene>
<dbReference type="EMBL" id="CAJPIN010019634">
    <property type="protein sequence ID" value="CAG2062314.1"/>
    <property type="molecule type" value="Genomic_DNA"/>
</dbReference>
<keyword evidence="2" id="KW-0326">Glycosidase</keyword>
<dbReference type="Pfam" id="PF21467">
    <property type="entry name" value="BetaGal_gal-bd"/>
    <property type="match status" value="1"/>
</dbReference>